<sequence length="620" mass="68521">MNSTNTPSDENTKSVIDTSKMSAGQRAALEMTEAARDDRERNLGFAASIFNGAPDSSRLLPFPVQSLEDRDQGDAFLARLKRFLDEHVDPDAIDREGEIPDDVLDGLRKLGAFGIKIPMKYGGLGLSQTNYSRAAMLLGSYCGNLAALLSAHQSIGVPQPLLMFGTEEQKARYLPRCAGGEISAFALTEPDVGSDPARMKTMAFPDGDDFIINGEKLWCTNGTKAGLLVVMAKTPTPKNPNATTAFIVEAHAPGVEVVRRCHFMGLRALYNGVMRFTNVRVPRANILGGEGRGLKVALTTLNTGRITLPAACAGLAARCVEVSTEWARTREQWGAPIGKHAAIADKLARMSAHRFAMEAMVRYVSSLVDKDKMADVRLEAALAKLWGSEKCWEIVDDTMQIRGGRGYETADSLRARGEPAIAVERFFRDARINTIFEGSSEIMRLFIAREMLDPHLRLGAAMFNPTLSLKDRAKVFFRAGKHYATWYPAKWIPLSDDADDRALHPSLEWPMRIARSRSRRLARGIFHAMLKFGPKLERQQLVLGRLVDIGTDIFALSCAVSHAQRIIEDAMTTHEEVDRVTELVSYLGRLVEARTGDLFRSLFSVTDSKGYFVAKRMMES</sequence>
<evidence type="ECO:0000256" key="7">
    <source>
        <dbReference type="RuleBase" id="RU362125"/>
    </source>
</evidence>
<dbReference type="Pfam" id="PF02770">
    <property type="entry name" value="Acyl-CoA_dh_M"/>
    <property type="match status" value="1"/>
</dbReference>
<dbReference type="PANTHER" id="PTHR43884:SF9">
    <property type="entry name" value="COMPLEX I ASSEMBLY FACTOR ACAD9, MITOCHONDRIAL"/>
    <property type="match status" value="1"/>
</dbReference>
<dbReference type="InterPro" id="IPR036250">
    <property type="entry name" value="AcylCo_DH-like_C"/>
</dbReference>
<organism evidence="12 13">
    <name type="scientific">Roseimicrobium gellanilyticum</name>
    <dbReference type="NCBI Taxonomy" id="748857"/>
    <lineage>
        <taxon>Bacteria</taxon>
        <taxon>Pseudomonadati</taxon>
        <taxon>Verrucomicrobiota</taxon>
        <taxon>Verrucomicrobiia</taxon>
        <taxon>Verrucomicrobiales</taxon>
        <taxon>Verrucomicrobiaceae</taxon>
        <taxon>Roseimicrobium</taxon>
    </lineage>
</organism>
<feature type="domain" description="Acyl-CoA dehydrogenase/oxidase N-terminal" evidence="11">
    <location>
        <begin position="74"/>
        <end position="181"/>
    </location>
</feature>
<dbReference type="InterPro" id="IPR046373">
    <property type="entry name" value="Acyl-CoA_Oxase/DH_mid-dom_sf"/>
</dbReference>
<dbReference type="Gene3D" id="1.20.140.10">
    <property type="entry name" value="Butyryl-CoA Dehydrogenase, subunit A, domain 3"/>
    <property type="match status" value="2"/>
</dbReference>
<dbReference type="PANTHER" id="PTHR43884">
    <property type="entry name" value="ACYL-COA DEHYDROGENASE"/>
    <property type="match status" value="1"/>
</dbReference>
<comment type="catalytic activity">
    <reaction evidence="6">
        <text>a 2,3-saturated acyl-CoA + A = a 2,3-dehydroacyl-CoA + AH2</text>
        <dbReference type="Rhea" id="RHEA:48608"/>
        <dbReference type="ChEBI" id="CHEBI:13193"/>
        <dbReference type="ChEBI" id="CHEBI:17499"/>
        <dbReference type="ChEBI" id="CHEBI:60015"/>
        <dbReference type="ChEBI" id="CHEBI:65111"/>
    </reaction>
</comment>
<keyword evidence="3 7" id="KW-0285">Flavoprotein</keyword>
<dbReference type="FunFam" id="2.40.110.10:FF:000002">
    <property type="entry name" value="Acyl-CoA dehydrogenase fadE12"/>
    <property type="match status" value="1"/>
</dbReference>
<dbReference type="RefSeq" id="WP_113960331.1">
    <property type="nucleotide sequence ID" value="NZ_QNRR01000008.1"/>
</dbReference>
<evidence type="ECO:0000259" key="9">
    <source>
        <dbReference type="Pfam" id="PF00441"/>
    </source>
</evidence>
<name>A0A366HDD4_9BACT</name>
<keyword evidence="5 7" id="KW-0560">Oxidoreductase</keyword>
<dbReference type="InterPro" id="IPR013786">
    <property type="entry name" value="AcylCoA_DH/ox_N"/>
</dbReference>
<evidence type="ECO:0000259" key="10">
    <source>
        <dbReference type="Pfam" id="PF02770"/>
    </source>
</evidence>
<dbReference type="Gene3D" id="2.40.110.10">
    <property type="entry name" value="Butyryl-CoA Dehydrogenase, subunit A, domain 2"/>
    <property type="match status" value="1"/>
</dbReference>
<evidence type="ECO:0000313" key="13">
    <source>
        <dbReference type="Proteomes" id="UP000253426"/>
    </source>
</evidence>
<keyword evidence="4 7" id="KW-0274">FAD</keyword>
<dbReference type="SUPFAM" id="SSF56645">
    <property type="entry name" value="Acyl-CoA dehydrogenase NM domain-like"/>
    <property type="match status" value="1"/>
</dbReference>
<dbReference type="InterPro" id="IPR009075">
    <property type="entry name" value="AcylCo_DH/oxidase_C"/>
</dbReference>
<dbReference type="Gene3D" id="1.10.540.10">
    <property type="entry name" value="Acyl-CoA dehydrogenase/oxidase, N-terminal domain"/>
    <property type="match status" value="1"/>
</dbReference>
<dbReference type="EMBL" id="QNRR01000008">
    <property type="protein sequence ID" value="RBP40463.1"/>
    <property type="molecule type" value="Genomic_DNA"/>
</dbReference>
<dbReference type="AlphaFoldDB" id="A0A366HDD4"/>
<feature type="region of interest" description="Disordered" evidence="8">
    <location>
        <begin position="1"/>
        <end position="27"/>
    </location>
</feature>
<feature type="domain" description="Acyl-CoA dehydrogenase/oxidase C-terminal" evidence="9">
    <location>
        <begin position="291"/>
        <end position="452"/>
    </location>
</feature>
<evidence type="ECO:0000256" key="6">
    <source>
        <dbReference type="ARBA" id="ARBA00052546"/>
    </source>
</evidence>
<feature type="domain" description="Acyl-CoA oxidase/dehydrogenase middle" evidence="10">
    <location>
        <begin position="184"/>
        <end position="279"/>
    </location>
</feature>
<dbReference type="OrthoDB" id="9802447at2"/>
<gene>
    <name evidence="12" type="ORF">DES53_108170</name>
</gene>
<comment type="similarity">
    <text evidence="2 7">Belongs to the acyl-CoA dehydrogenase family.</text>
</comment>
<comment type="cofactor">
    <cofactor evidence="1 7">
        <name>FAD</name>
        <dbReference type="ChEBI" id="CHEBI:57692"/>
    </cofactor>
</comment>
<dbReference type="FunFam" id="1.20.140.10:FF:000019">
    <property type="entry name" value="Acyl-CoA dehydrogenase"/>
    <property type="match status" value="1"/>
</dbReference>
<dbReference type="InterPro" id="IPR006091">
    <property type="entry name" value="Acyl-CoA_Oxase/DH_mid-dom"/>
</dbReference>
<keyword evidence="13" id="KW-1185">Reference proteome</keyword>
<evidence type="ECO:0000313" key="12">
    <source>
        <dbReference type="EMBL" id="RBP40463.1"/>
    </source>
</evidence>
<evidence type="ECO:0000256" key="5">
    <source>
        <dbReference type="ARBA" id="ARBA00023002"/>
    </source>
</evidence>
<dbReference type="InterPro" id="IPR037069">
    <property type="entry name" value="AcylCoA_DH/ox_N_sf"/>
</dbReference>
<evidence type="ECO:0008006" key="14">
    <source>
        <dbReference type="Google" id="ProtNLM"/>
    </source>
</evidence>
<comment type="caution">
    <text evidence="12">The sequence shown here is derived from an EMBL/GenBank/DDBJ whole genome shotgun (WGS) entry which is preliminary data.</text>
</comment>
<protein>
    <recommendedName>
        <fullName evidence="14">Alkylation response protein AidB-like acyl-CoA dehydrogenase</fullName>
    </recommendedName>
</protein>
<dbReference type="Pfam" id="PF02771">
    <property type="entry name" value="Acyl-CoA_dh_N"/>
    <property type="match status" value="1"/>
</dbReference>
<dbReference type="Pfam" id="PF00441">
    <property type="entry name" value="Acyl-CoA_dh_1"/>
    <property type="match status" value="1"/>
</dbReference>
<evidence type="ECO:0000256" key="4">
    <source>
        <dbReference type="ARBA" id="ARBA00022827"/>
    </source>
</evidence>
<dbReference type="FunFam" id="1.10.540.10:FF:000001">
    <property type="entry name" value="Very long-chain-specific acyl-CoA dehydrogenase, mitochondrial"/>
    <property type="match status" value="1"/>
</dbReference>
<accession>A0A366HDD4</accession>
<dbReference type="SUPFAM" id="SSF47203">
    <property type="entry name" value="Acyl-CoA dehydrogenase C-terminal domain-like"/>
    <property type="match status" value="1"/>
</dbReference>
<feature type="compositionally biased region" description="Polar residues" evidence="8">
    <location>
        <begin position="1"/>
        <end position="22"/>
    </location>
</feature>
<evidence type="ECO:0000256" key="2">
    <source>
        <dbReference type="ARBA" id="ARBA00009347"/>
    </source>
</evidence>
<reference evidence="12 13" key="1">
    <citation type="submission" date="2018-06" db="EMBL/GenBank/DDBJ databases">
        <title>Genomic Encyclopedia of Type Strains, Phase IV (KMG-IV): sequencing the most valuable type-strain genomes for metagenomic binning, comparative biology and taxonomic classification.</title>
        <authorList>
            <person name="Goeker M."/>
        </authorList>
    </citation>
    <scope>NUCLEOTIDE SEQUENCE [LARGE SCALE GENOMIC DNA]</scope>
    <source>
        <strain evidence="12 13">DSM 25532</strain>
    </source>
</reference>
<dbReference type="GO" id="GO:0050660">
    <property type="term" value="F:flavin adenine dinucleotide binding"/>
    <property type="evidence" value="ECO:0007669"/>
    <property type="project" value="InterPro"/>
</dbReference>
<evidence type="ECO:0000256" key="1">
    <source>
        <dbReference type="ARBA" id="ARBA00001974"/>
    </source>
</evidence>
<dbReference type="GO" id="GO:0003995">
    <property type="term" value="F:acyl-CoA dehydrogenase activity"/>
    <property type="evidence" value="ECO:0007669"/>
    <property type="project" value="TreeGrafter"/>
</dbReference>
<proteinExistence type="inferred from homology"/>
<dbReference type="Proteomes" id="UP000253426">
    <property type="component" value="Unassembled WGS sequence"/>
</dbReference>
<evidence type="ECO:0000256" key="3">
    <source>
        <dbReference type="ARBA" id="ARBA00022630"/>
    </source>
</evidence>
<evidence type="ECO:0000259" key="11">
    <source>
        <dbReference type="Pfam" id="PF02771"/>
    </source>
</evidence>
<evidence type="ECO:0000256" key="8">
    <source>
        <dbReference type="SAM" id="MobiDB-lite"/>
    </source>
</evidence>
<dbReference type="InterPro" id="IPR009100">
    <property type="entry name" value="AcylCoA_DH/oxidase_NM_dom_sf"/>
</dbReference>